<dbReference type="SUPFAM" id="SSF53474">
    <property type="entry name" value="alpha/beta-Hydrolases"/>
    <property type="match status" value="1"/>
</dbReference>
<dbReference type="RefSeq" id="WP_207064313.1">
    <property type="nucleotide sequence ID" value="NZ_BAABLE010000011.1"/>
</dbReference>
<accession>A0A840BEC5</accession>
<comment type="caution">
    <text evidence="1">The sequence shown here is derived from an EMBL/GenBank/DDBJ whole genome shotgun (WGS) entry which is preliminary data.</text>
</comment>
<dbReference type="InterPro" id="IPR029058">
    <property type="entry name" value="AB_hydrolase_fold"/>
</dbReference>
<evidence type="ECO:0000313" key="1">
    <source>
        <dbReference type="EMBL" id="MBB4011465.1"/>
    </source>
</evidence>
<dbReference type="AlphaFoldDB" id="A0A840BEC5"/>
<organism evidence="1 2">
    <name type="scientific">Niveibacterium umoris</name>
    <dbReference type="NCBI Taxonomy" id="1193620"/>
    <lineage>
        <taxon>Bacteria</taxon>
        <taxon>Pseudomonadati</taxon>
        <taxon>Pseudomonadota</taxon>
        <taxon>Betaproteobacteria</taxon>
        <taxon>Rhodocyclales</taxon>
        <taxon>Rhodocyclaceae</taxon>
        <taxon>Niveibacterium</taxon>
    </lineage>
</organism>
<evidence type="ECO:0008006" key="3">
    <source>
        <dbReference type="Google" id="ProtNLM"/>
    </source>
</evidence>
<dbReference type="EMBL" id="JACIET010000001">
    <property type="protein sequence ID" value="MBB4011465.1"/>
    <property type="molecule type" value="Genomic_DNA"/>
</dbReference>
<proteinExistence type="predicted"/>
<reference evidence="1 2" key="1">
    <citation type="submission" date="2020-08" db="EMBL/GenBank/DDBJ databases">
        <title>Genomic Encyclopedia of Type Strains, Phase IV (KMG-IV): sequencing the most valuable type-strain genomes for metagenomic binning, comparative biology and taxonomic classification.</title>
        <authorList>
            <person name="Goeker M."/>
        </authorList>
    </citation>
    <scope>NUCLEOTIDE SEQUENCE [LARGE SCALE GENOMIC DNA]</scope>
    <source>
        <strain evidence="1 2">DSM 106739</strain>
    </source>
</reference>
<evidence type="ECO:0000313" key="2">
    <source>
        <dbReference type="Proteomes" id="UP000561045"/>
    </source>
</evidence>
<name>A0A840BEC5_9RHOO</name>
<dbReference type="Proteomes" id="UP000561045">
    <property type="component" value="Unassembled WGS sequence"/>
</dbReference>
<keyword evidence="2" id="KW-1185">Reference proteome</keyword>
<sequence length="226" mass="24187">MARFVHRHTEMSIQAKGAWLSAMLSHVPDAVALTICFAAAPIASRNAREFVFAEAFQRAGYATLLVDGLTQYEEKRDPDSRFDVPKLADRLVSVVEWLHHQPHLGQLAYAICASGTAAAAAVKAAAVVDPAPFALICRAGRVDLAGASPLRANRIPLLAIAGGPADANRRPAEHAYALIESAKHWHEVPNASERFIEPGALDEAASASLGWAERWRPATLDLAGNG</sequence>
<dbReference type="Gene3D" id="3.40.50.1820">
    <property type="entry name" value="alpha/beta hydrolase"/>
    <property type="match status" value="1"/>
</dbReference>
<protein>
    <recommendedName>
        <fullName evidence="3">Alpha/beta hydrolase</fullName>
    </recommendedName>
</protein>
<gene>
    <name evidence="1" type="ORF">GGR36_000773</name>
</gene>